<evidence type="ECO:0000313" key="5">
    <source>
        <dbReference type="Proteomes" id="UP000053352"/>
    </source>
</evidence>
<dbReference type="SUPFAM" id="SSF56300">
    <property type="entry name" value="Metallo-dependent phosphatases"/>
    <property type="match status" value="1"/>
</dbReference>
<dbReference type="Gene3D" id="3.60.21.10">
    <property type="match status" value="1"/>
</dbReference>
<feature type="region of interest" description="Disordered" evidence="1">
    <location>
        <begin position="637"/>
        <end position="668"/>
    </location>
</feature>
<protein>
    <recommendedName>
        <fullName evidence="3">Calcineurin-like phosphoesterase domain-containing protein</fullName>
    </recommendedName>
</protein>
<name>A0A0V8RUS1_PYROC</name>
<proteinExistence type="predicted"/>
<feature type="domain" description="Calcineurin-like phosphoesterase" evidence="3">
    <location>
        <begin position="143"/>
        <end position="356"/>
    </location>
</feature>
<feature type="compositionally biased region" description="Low complexity" evidence="1">
    <location>
        <begin position="637"/>
        <end position="659"/>
    </location>
</feature>
<dbReference type="InterPro" id="IPR051918">
    <property type="entry name" value="STPP_CPPED1"/>
</dbReference>
<feature type="transmembrane region" description="Helical" evidence="2">
    <location>
        <begin position="698"/>
        <end position="715"/>
    </location>
</feature>
<dbReference type="EMBL" id="LNTB01000001">
    <property type="protein sequence ID" value="KSW11803.1"/>
    <property type="molecule type" value="Genomic_DNA"/>
</dbReference>
<dbReference type="InterPro" id="IPR004843">
    <property type="entry name" value="Calcineurin-like_PHP"/>
</dbReference>
<dbReference type="AlphaFoldDB" id="A0A0V8RUS1"/>
<dbReference type="Pfam" id="PF00149">
    <property type="entry name" value="Metallophos"/>
    <property type="match status" value="1"/>
</dbReference>
<gene>
    <name evidence="4" type="ORF">CF15_03090</name>
</gene>
<dbReference type="STRING" id="2309.CF15_03090"/>
<dbReference type="PANTHER" id="PTHR43143:SF1">
    <property type="entry name" value="SERINE_THREONINE-PROTEIN PHOSPHATASE CPPED1"/>
    <property type="match status" value="1"/>
</dbReference>
<accession>A0A0V8RUS1</accession>
<keyword evidence="5" id="KW-1185">Reference proteome</keyword>
<dbReference type="RefSeq" id="WP_058370481.1">
    <property type="nucleotide sequence ID" value="NZ_LNTB01000001.1"/>
</dbReference>
<keyword evidence="2" id="KW-0812">Transmembrane</keyword>
<evidence type="ECO:0000256" key="2">
    <source>
        <dbReference type="SAM" id="Phobius"/>
    </source>
</evidence>
<keyword evidence="2" id="KW-0472">Membrane</keyword>
<keyword evidence="2" id="KW-1133">Transmembrane helix</keyword>
<evidence type="ECO:0000256" key="1">
    <source>
        <dbReference type="SAM" id="MobiDB-lite"/>
    </source>
</evidence>
<comment type="caution">
    <text evidence="4">The sequence shown here is derived from an EMBL/GenBank/DDBJ whole genome shotgun (WGS) entry which is preliminary data.</text>
</comment>
<dbReference type="GO" id="GO:0016787">
    <property type="term" value="F:hydrolase activity"/>
    <property type="evidence" value="ECO:0007669"/>
    <property type="project" value="InterPro"/>
</dbReference>
<dbReference type="Proteomes" id="UP000053352">
    <property type="component" value="Unassembled WGS sequence"/>
</dbReference>
<reference evidence="4 5" key="1">
    <citation type="submission" date="2015-11" db="EMBL/GenBank/DDBJ databases">
        <title>Genome sequence of Pyrodictium occultum PL-19, a marine hyperthermophilic archaeon isolated from Volcano, Italy.</title>
        <authorList>
            <person name="Utturkar S."/>
            <person name="Huber H."/>
            <person name="Leptihn S."/>
            <person name="Brown S."/>
            <person name="Stetter K.O."/>
            <person name="Podar M."/>
        </authorList>
    </citation>
    <scope>NUCLEOTIDE SEQUENCE [LARGE SCALE GENOMIC DNA]</scope>
    <source>
        <strain evidence="4 5">PL-19</strain>
    </source>
</reference>
<evidence type="ECO:0000313" key="4">
    <source>
        <dbReference type="EMBL" id="KSW11803.1"/>
    </source>
</evidence>
<evidence type="ECO:0000259" key="3">
    <source>
        <dbReference type="Pfam" id="PF00149"/>
    </source>
</evidence>
<sequence>MKNLSRIMLVALILEVLLQTCGIAAAGTGQAGKVVEVNIPRPQSLAEYVPGLVLLPKLGRPAFVEPGGSFQLVISKPLHIRKIAIDDGYGHSYECSFAPGSLEVRVPDTAVHGLYDLIIYAEEGVYGEPHAVYVGSADDFKPMNIVHVTDRHFGVINSNGRSAANYDLAADIIAIGLPNNTIVFDTGDVADTAKDDEYMQAVLTDMLLDKPLVVVPGNHDHVGASENFKKYYGPFNQTLSIYGLYRIVIVDSGGDGYIDEGQALWASSVLAAAGEPVKIVAFHHPHFTHMFGDIPYRFNVSSGEQLYRLLLSNKPNSSYRYIYTSWLASPKALRILVDGIFSARARVVLVLSGHVHLNSYAEVVRPDGSLIRYVVTTATGGSVRPEDYHGFRIITVSPDGSVEIHGEGPYWMRHSSFNLEQVHVSYVETPTAVTATLLLGDTKVASYMKRTMVALHVPRSWLGKTAELYLRGLDHYQLRCTPLGCVLYAYANRPPVQGFEYQATLYIKPDKEPPVLRLEGITPSKPLQGRPVVLAVEVGDDSWGIKEIYAKLEYDGKTLTLKPMVMGGTARFVIPPLKAGKVKVTIVAVDASGKASYLTRVIEYRAFTTSVTRATTTHEAATTTTSTMHTGTTTAAAAAKTSTASTSATASTPATQEAAHTTASQPFSPTLTVPQLVASSPGSSSTAAQPAGSSSTTLLVAILVAAVLAAFTVLARR</sequence>
<dbReference type="InterPro" id="IPR029052">
    <property type="entry name" value="Metallo-depent_PP-like"/>
</dbReference>
<dbReference type="PANTHER" id="PTHR43143">
    <property type="entry name" value="METALLOPHOSPHOESTERASE, CALCINEURIN SUPERFAMILY"/>
    <property type="match status" value="1"/>
</dbReference>
<dbReference type="OrthoDB" id="7513at2157"/>
<organism evidence="4 5">
    <name type="scientific">Pyrodictium occultum</name>
    <dbReference type="NCBI Taxonomy" id="2309"/>
    <lineage>
        <taxon>Archaea</taxon>
        <taxon>Thermoproteota</taxon>
        <taxon>Thermoprotei</taxon>
        <taxon>Desulfurococcales</taxon>
        <taxon>Pyrodictiaceae</taxon>
        <taxon>Pyrodictium</taxon>
    </lineage>
</organism>